<dbReference type="AlphaFoldDB" id="X1RPI2"/>
<proteinExistence type="predicted"/>
<gene>
    <name evidence="2" type="ORF">S12H4_26457</name>
</gene>
<feature type="compositionally biased region" description="Basic residues" evidence="1">
    <location>
        <begin position="44"/>
        <end position="56"/>
    </location>
</feature>
<accession>X1RPI2</accession>
<evidence type="ECO:0000256" key="1">
    <source>
        <dbReference type="SAM" id="MobiDB-lite"/>
    </source>
</evidence>
<protein>
    <submittedName>
        <fullName evidence="2">Uncharacterized protein</fullName>
    </submittedName>
</protein>
<sequence length="74" mass="9080">MKHSLKIKIGKKMRTIKEERSKIPIFQSTEWSKRREARKEARLNKKKKIIERRKRRAEKEKSEEKEAITEKEDD</sequence>
<feature type="compositionally biased region" description="Basic and acidic residues" evidence="1">
    <location>
        <begin position="34"/>
        <end position="43"/>
    </location>
</feature>
<dbReference type="EMBL" id="BARW01015012">
    <property type="protein sequence ID" value="GAI82647.1"/>
    <property type="molecule type" value="Genomic_DNA"/>
</dbReference>
<comment type="caution">
    <text evidence="2">The sequence shown here is derived from an EMBL/GenBank/DDBJ whole genome shotgun (WGS) entry which is preliminary data.</text>
</comment>
<feature type="region of interest" description="Disordered" evidence="1">
    <location>
        <begin position="34"/>
        <end position="74"/>
    </location>
</feature>
<name>X1RPI2_9ZZZZ</name>
<evidence type="ECO:0000313" key="2">
    <source>
        <dbReference type="EMBL" id="GAI82647.1"/>
    </source>
</evidence>
<reference evidence="2" key="1">
    <citation type="journal article" date="2014" name="Front. Microbiol.">
        <title>High frequency of phylogenetically diverse reductive dehalogenase-homologous genes in deep subseafloor sedimentary metagenomes.</title>
        <authorList>
            <person name="Kawai M."/>
            <person name="Futagami T."/>
            <person name="Toyoda A."/>
            <person name="Takaki Y."/>
            <person name="Nishi S."/>
            <person name="Hori S."/>
            <person name="Arai W."/>
            <person name="Tsubouchi T."/>
            <person name="Morono Y."/>
            <person name="Uchiyama I."/>
            <person name="Ito T."/>
            <person name="Fujiyama A."/>
            <person name="Inagaki F."/>
            <person name="Takami H."/>
        </authorList>
    </citation>
    <scope>NUCLEOTIDE SEQUENCE</scope>
    <source>
        <strain evidence="2">Expedition CK06-06</strain>
    </source>
</reference>
<organism evidence="2">
    <name type="scientific">marine sediment metagenome</name>
    <dbReference type="NCBI Taxonomy" id="412755"/>
    <lineage>
        <taxon>unclassified sequences</taxon>
        <taxon>metagenomes</taxon>
        <taxon>ecological metagenomes</taxon>
    </lineage>
</organism>
<feature type="compositionally biased region" description="Basic and acidic residues" evidence="1">
    <location>
        <begin position="57"/>
        <end position="74"/>
    </location>
</feature>